<feature type="compositionally biased region" description="Polar residues" evidence="1">
    <location>
        <begin position="1"/>
        <end position="12"/>
    </location>
</feature>
<organism evidence="2 3">
    <name type="scientific">Colocasia esculenta</name>
    <name type="common">Wild taro</name>
    <name type="synonym">Arum esculentum</name>
    <dbReference type="NCBI Taxonomy" id="4460"/>
    <lineage>
        <taxon>Eukaryota</taxon>
        <taxon>Viridiplantae</taxon>
        <taxon>Streptophyta</taxon>
        <taxon>Embryophyta</taxon>
        <taxon>Tracheophyta</taxon>
        <taxon>Spermatophyta</taxon>
        <taxon>Magnoliopsida</taxon>
        <taxon>Liliopsida</taxon>
        <taxon>Araceae</taxon>
        <taxon>Aroideae</taxon>
        <taxon>Colocasieae</taxon>
        <taxon>Colocasia</taxon>
    </lineage>
</organism>
<reference evidence="2" key="1">
    <citation type="submission" date="2017-07" db="EMBL/GenBank/DDBJ databases">
        <title>Taro Niue Genome Assembly and Annotation.</title>
        <authorList>
            <person name="Atibalentja N."/>
            <person name="Keating K."/>
            <person name="Fields C.J."/>
        </authorList>
    </citation>
    <scope>NUCLEOTIDE SEQUENCE</scope>
    <source>
        <strain evidence="2">Niue_2</strain>
        <tissue evidence="2">Leaf</tissue>
    </source>
</reference>
<dbReference type="Proteomes" id="UP000652761">
    <property type="component" value="Unassembled WGS sequence"/>
</dbReference>
<feature type="region of interest" description="Disordered" evidence="1">
    <location>
        <begin position="1"/>
        <end position="24"/>
    </location>
</feature>
<protein>
    <submittedName>
        <fullName evidence="2">Uncharacterized protein</fullName>
    </submittedName>
</protein>
<gene>
    <name evidence="2" type="ORF">Taro_043011</name>
</gene>
<dbReference type="AlphaFoldDB" id="A0A843WFC2"/>
<comment type="caution">
    <text evidence="2">The sequence shown here is derived from an EMBL/GenBank/DDBJ whole genome shotgun (WGS) entry which is preliminary data.</text>
</comment>
<feature type="compositionally biased region" description="Low complexity" evidence="1">
    <location>
        <begin position="13"/>
        <end position="22"/>
    </location>
</feature>
<evidence type="ECO:0000256" key="1">
    <source>
        <dbReference type="SAM" id="MobiDB-lite"/>
    </source>
</evidence>
<name>A0A843WFC2_COLES</name>
<feature type="non-terminal residue" evidence="2">
    <location>
        <position position="1"/>
    </location>
</feature>
<sequence length="102" mass="11089">IAGQGNTSIGQGTKSSILTSSSSHKKITLSNISVVPYNGRHTYVEGRRLGSVVAQGSVRHNGVQMDCRENREMNFSIQFDGQQIHVEERRFGGLATQGNSQV</sequence>
<proteinExistence type="predicted"/>
<accession>A0A843WFC2</accession>
<feature type="non-terminal residue" evidence="2">
    <location>
        <position position="102"/>
    </location>
</feature>
<dbReference type="EMBL" id="NMUH01004582">
    <property type="protein sequence ID" value="MQM10123.1"/>
    <property type="molecule type" value="Genomic_DNA"/>
</dbReference>
<keyword evidence="3" id="KW-1185">Reference proteome</keyword>
<evidence type="ECO:0000313" key="3">
    <source>
        <dbReference type="Proteomes" id="UP000652761"/>
    </source>
</evidence>
<evidence type="ECO:0000313" key="2">
    <source>
        <dbReference type="EMBL" id="MQM10123.1"/>
    </source>
</evidence>